<proteinExistence type="predicted"/>
<reference evidence="1 2" key="1">
    <citation type="journal article" date="2018" name="Nat. Biotechnol.">
        <title>A standardized bacterial taxonomy based on genome phylogeny substantially revises the tree of life.</title>
        <authorList>
            <person name="Parks D.H."/>
            <person name="Chuvochina M."/>
            <person name="Waite D.W."/>
            <person name="Rinke C."/>
            <person name="Skarshewski A."/>
            <person name="Chaumeil P.A."/>
            <person name="Hugenholtz P."/>
        </authorList>
    </citation>
    <scope>NUCLEOTIDE SEQUENCE [LARGE SCALE GENOMIC DNA]</scope>
    <source>
        <strain evidence="1">UBA9956</strain>
    </source>
</reference>
<evidence type="ECO:0008006" key="3">
    <source>
        <dbReference type="Google" id="ProtNLM"/>
    </source>
</evidence>
<gene>
    <name evidence="1" type="ORF">DCW38_01750</name>
</gene>
<dbReference type="Proteomes" id="UP000264062">
    <property type="component" value="Unassembled WGS sequence"/>
</dbReference>
<organism evidence="1 2">
    <name type="scientific">candidate division WOR-3 bacterium</name>
    <dbReference type="NCBI Taxonomy" id="2052148"/>
    <lineage>
        <taxon>Bacteria</taxon>
        <taxon>Bacteria division WOR-3</taxon>
    </lineage>
</organism>
<comment type="caution">
    <text evidence="1">The sequence shown here is derived from an EMBL/GenBank/DDBJ whole genome shotgun (WGS) entry which is preliminary data.</text>
</comment>
<evidence type="ECO:0000313" key="2">
    <source>
        <dbReference type="Proteomes" id="UP000264062"/>
    </source>
</evidence>
<evidence type="ECO:0000313" key="1">
    <source>
        <dbReference type="EMBL" id="HAV91890.1"/>
    </source>
</evidence>
<accession>A0A350H8M4</accession>
<dbReference type="AlphaFoldDB" id="A0A350H8M4"/>
<name>A0A350H8M4_UNCW3</name>
<dbReference type="EMBL" id="DMZY01000055">
    <property type="protein sequence ID" value="HAV91890.1"/>
    <property type="molecule type" value="Genomic_DNA"/>
</dbReference>
<dbReference type="Pfam" id="PF08899">
    <property type="entry name" value="DUF1844"/>
    <property type="match status" value="1"/>
</dbReference>
<protein>
    <recommendedName>
        <fullName evidence="3">DUF1844 domain-containing protein</fullName>
    </recommendedName>
</protein>
<dbReference type="InterPro" id="IPR014995">
    <property type="entry name" value="DUF1844"/>
</dbReference>
<sequence>MSDNLKENKLIEIINPFYLQALSSLKMLDIPGVESKLDLNAANHAIELLDYLKNKMNDCLNDEEKRLFEEISGNLKYLYLQRQNEKNENSQKEEK</sequence>